<dbReference type="EMBL" id="VSSQ01000067">
    <property type="protein sequence ID" value="MPL72634.1"/>
    <property type="molecule type" value="Genomic_DNA"/>
</dbReference>
<protein>
    <submittedName>
        <fullName evidence="1">Uncharacterized protein</fullName>
    </submittedName>
</protein>
<name>A0A644U0A0_9ZZZZ</name>
<gene>
    <name evidence="1" type="ORF">SDC9_18421</name>
</gene>
<dbReference type="AlphaFoldDB" id="A0A644U0A0"/>
<reference evidence="1" key="1">
    <citation type="submission" date="2019-08" db="EMBL/GenBank/DDBJ databases">
        <authorList>
            <person name="Kucharzyk K."/>
            <person name="Murdoch R.W."/>
            <person name="Higgins S."/>
            <person name="Loffler F."/>
        </authorList>
    </citation>
    <scope>NUCLEOTIDE SEQUENCE</scope>
</reference>
<sequence>MTSATIILIALLILIVIGLASTGVLSTNLFVQNPMLKKDVGAEVSVVGEDVVVFIACGEDAADLLEVIICIEGLRLSDEEARQAVVNNTCTFSGAARGIAGERDVSMKGVFSDGSVSSIRCSKLNCV</sequence>
<comment type="caution">
    <text evidence="1">The sequence shown here is derived from an EMBL/GenBank/DDBJ whole genome shotgun (WGS) entry which is preliminary data.</text>
</comment>
<evidence type="ECO:0000313" key="1">
    <source>
        <dbReference type="EMBL" id="MPL72634.1"/>
    </source>
</evidence>
<proteinExistence type="predicted"/>
<accession>A0A644U0A0</accession>
<organism evidence="1">
    <name type="scientific">bioreactor metagenome</name>
    <dbReference type="NCBI Taxonomy" id="1076179"/>
    <lineage>
        <taxon>unclassified sequences</taxon>
        <taxon>metagenomes</taxon>
        <taxon>ecological metagenomes</taxon>
    </lineage>
</organism>